<dbReference type="AlphaFoldDB" id="A0A8J7YUR4"/>
<reference evidence="2" key="1">
    <citation type="submission" date="2019-11" db="EMBL/GenBank/DDBJ databases">
        <title>Lipid analysis of CO2-rich subsurface aquifers suggests an autotrophy-based deep biosphere with lysolipids enriched in CPR bacteria.</title>
        <authorList>
            <person name="Probst A.J."/>
            <person name="Elling F.J."/>
            <person name="Castelle C.J."/>
            <person name="Zhu Q."/>
            <person name="Elvert M."/>
            <person name="Birarda G."/>
            <person name="Holman H.-Y."/>
            <person name="Lane K.R."/>
            <person name="Ladd B."/>
            <person name="Ryan M.C."/>
            <person name="Woyke T."/>
            <person name="Hinrichs K.-U."/>
            <person name="Banfield J.F."/>
        </authorList>
    </citation>
    <scope>NUCLEOTIDE SEQUENCE</scope>
    <source>
        <strain evidence="1">CG_2015-01_33_1645</strain>
        <strain evidence="2">CG_2015-04_33_537</strain>
    </source>
</reference>
<organism evidence="2 3">
    <name type="scientific">Candidatus Altarchaeum hamiconexum</name>
    <dbReference type="NCBI Taxonomy" id="1803513"/>
    <lineage>
        <taxon>Archaea</taxon>
        <taxon>Candidatus Altarchaeota</taxon>
        <taxon>Candidatus Altiarchaeia</taxon>
        <taxon>Candidatus Altarchaeales</taxon>
        <taxon>Candidatus Altarchaeaceae</taxon>
        <taxon>Candidatus Altarchaeum</taxon>
    </lineage>
</organism>
<dbReference type="Proteomes" id="UP000768163">
    <property type="component" value="Unassembled WGS sequence"/>
</dbReference>
<evidence type="ECO:0000313" key="3">
    <source>
        <dbReference type="Proteomes" id="UP000738826"/>
    </source>
</evidence>
<comment type="caution">
    <text evidence="2">The sequence shown here is derived from an EMBL/GenBank/DDBJ whole genome shotgun (WGS) entry which is preliminary data.</text>
</comment>
<evidence type="ECO:0008006" key="4">
    <source>
        <dbReference type="Google" id="ProtNLM"/>
    </source>
</evidence>
<accession>A0A8J7YUR4</accession>
<name>A0A8J7YUR4_9ARCH</name>
<dbReference type="EMBL" id="JAACVF010000039">
    <property type="protein sequence ID" value="NCN64746.1"/>
    <property type="molecule type" value="Genomic_DNA"/>
</dbReference>
<protein>
    <recommendedName>
        <fullName evidence="4">rRNA small subunit methyltransferase F RNA-binding PUA-like domain-containing protein</fullName>
    </recommendedName>
</protein>
<dbReference type="EMBL" id="JAACQH010000027">
    <property type="protein sequence ID" value="NCS91119.1"/>
    <property type="molecule type" value="Genomic_DNA"/>
</dbReference>
<sequence>MKFRKPRGTETELIKECINKFKGETGFETDKFSLFADKFNKVSIYNGMPVSLANLGALSIGMCIGKFEKDNTFIPSREFMEVIKPTAYVFEITDVINAVNFMKGQNIGNEKKDYMIYTKEKLNFEENALIAIKYKGMVLGVGKFSNGIIINKISKRKKFH</sequence>
<evidence type="ECO:0000313" key="1">
    <source>
        <dbReference type="EMBL" id="NCN64746.1"/>
    </source>
</evidence>
<evidence type="ECO:0000313" key="2">
    <source>
        <dbReference type="EMBL" id="NCS91119.1"/>
    </source>
</evidence>
<gene>
    <name evidence="2" type="ORF">GW779_01670</name>
    <name evidence="1" type="ORF">GW910_01540</name>
</gene>
<proteinExistence type="predicted"/>
<dbReference type="Proteomes" id="UP000738826">
    <property type="component" value="Unassembled WGS sequence"/>
</dbReference>